<dbReference type="AlphaFoldDB" id="A0AAV2SLB9"/>
<dbReference type="EMBL" id="CAXKWB010084482">
    <property type="protein sequence ID" value="CAL4209038.1"/>
    <property type="molecule type" value="Genomic_DNA"/>
</dbReference>
<evidence type="ECO:0000313" key="1">
    <source>
        <dbReference type="EMBL" id="CAL4209038.1"/>
    </source>
</evidence>
<reference evidence="1 2" key="1">
    <citation type="submission" date="2024-05" db="EMBL/GenBank/DDBJ databases">
        <authorList>
            <person name="Wallberg A."/>
        </authorList>
    </citation>
    <scope>NUCLEOTIDE SEQUENCE [LARGE SCALE GENOMIC DNA]</scope>
</reference>
<accession>A0AAV2SLB9</accession>
<organism evidence="1 2">
    <name type="scientific">Meganyctiphanes norvegica</name>
    <name type="common">Northern krill</name>
    <name type="synonym">Thysanopoda norvegica</name>
    <dbReference type="NCBI Taxonomy" id="48144"/>
    <lineage>
        <taxon>Eukaryota</taxon>
        <taxon>Metazoa</taxon>
        <taxon>Ecdysozoa</taxon>
        <taxon>Arthropoda</taxon>
        <taxon>Crustacea</taxon>
        <taxon>Multicrustacea</taxon>
        <taxon>Malacostraca</taxon>
        <taxon>Eumalacostraca</taxon>
        <taxon>Eucarida</taxon>
        <taxon>Euphausiacea</taxon>
        <taxon>Euphausiidae</taxon>
        <taxon>Meganyctiphanes</taxon>
    </lineage>
</organism>
<name>A0AAV2SLB9_MEGNR</name>
<dbReference type="Proteomes" id="UP001497623">
    <property type="component" value="Unassembled WGS sequence"/>
</dbReference>
<feature type="non-terminal residue" evidence="1">
    <location>
        <position position="436"/>
    </location>
</feature>
<comment type="caution">
    <text evidence="1">The sequence shown here is derived from an EMBL/GenBank/DDBJ whole genome shotgun (WGS) entry which is preliminary data.</text>
</comment>
<proteinExistence type="predicted"/>
<gene>
    <name evidence="1" type="ORF">MNOR_LOCUS38208</name>
</gene>
<evidence type="ECO:0000313" key="2">
    <source>
        <dbReference type="Proteomes" id="UP001497623"/>
    </source>
</evidence>
<sequence>MNRGKCCVNIHMAYLCHYIMVSSSVLDHRVGHHQILFQDEIKVKPYEIQPTQLFFNPIYKTRKKHSRTKPLYIEVVDSLAWDSASKVKVSVIFYCTELGLRGDCIEYALKMQHLKSFASYDFSLTQYAKKFDNFVIFSLVQKLQEEKTWKVSERIDATIPLGRDLLENSFHIKIQSLDLRQHNNLGITIFNSTKKLYHAEYILKIERTRVIIRSLSNKSEVLMNLTIEKAPEFIRVSSINGEYLLALSVQVPSQPNEEPVPVPISDPAEKMQLNNGPRLKELIPGLGLIMTFIFLCIARVHPKEPERIGCRPEVQKKKTKKRHDKKRYEIKPDMTFLVGEYDYLQKDLILDKKLCMGKKDTPVKAKKPTKTRVTVLIGRMNMTNLPEAVYDLAKCYPDDDDTMMFPESCFCRIEISSELPKNRKNDQSDPICMSTV</sequence>
<keyword evidence="2" id="KW-1185">Reference proteome</keyword>
<protein>
    <submittedName>
        <fullName evidence="1">Uncharacterized protein</fullName>
    </submittedName>
</protein>